<dbReference type="EMBL" id="BQXU01000008">
    <property type="protein sequence ID" value="GKT43676.1"/>
    <property type="molecule type" value="Genomic_DNA"/>
</dbReference>
<dbReference type="AlphaFoldDB" id="A0AA37L7X7"/>
<evidence type="ECO:0000313" key="2">
    <source>
        <dbReference type="EMBL" id="GKT43676.1"/>
    </source>
</evidence>
<feature type="region of interest" description="Disordered" evidence="1">
    <location>
        <begin position="1"/>
        <end position="57"/>
    </location>
</feature>
<name>A0AA37L7X7_9PEZI</name>
<feature type="compositionally biased region" description="Basic and acidic residues" evidence="1">
    <location>
        <begin position="78"/>
        <end position="90"/>
    </location>
</feature>
<gene>
    <name evidence="2" type="ORF">ColSpa_03857</name>
</gene>
<evidence type="ECO:0000313" key="3">
    <source>
        <dbReference type="Proteomes" id="UP001055115"/>
    </source>
</evidence>
<evidence type="ECO:0000256" key="1">
    <source>
        <dbReference type="SAM" id="MobiDB-lite"/>
    </source>
</evidence>
<accession>A0AA37L7X7</accession>
<feature type="region of interest" description="Disordered" evidence="1">
    <location>
        <begin position="71"/>
        <end position="95"/>
    </location>
</feature>
<comment type="caution">
    <text evidence="2">The sequence shown here is derived from an EMBL/GenBank/DDBJ whole genome shotgun (WGS) entry which is preliminary data.</text>
</comment>
<keyword evidence="3" id="KW-1185">Reference proteome</keyword>
<sequence>MAHGEKWSGRSAATPCVRPTRQASTASFHHIQHLRRDVASHRISNKYQPGTHPGPRATTRQIAVLGRMMLTTPSEAPQEARRPPPRDIDSTRLPSPEDLEVVVPFNSQDYPVLPWWRSIESTPTITVQIKRGAEPQHERSLDLISKKRPVPAMVKPVPAWSSTVPAPTLAVSQDILLQ</sequence>
<organism evidence="2 3">
    <name type="scientific">Colletotrichum spaethianum</name>
    <dbReference type="NCBI Taxonomy" id="700344"/>
    <lineage>
        <taxon>Eukaryota</taxon>
        <taxon>Fungi</taxon>
        <taxon>Dikarya</taxon>
        <taxon>Ascomycota</taxon>
        <taxon>Pezizomycotina</taxon>
        <taxon>Sordariomycetes</taxon>
        <taxon>Hypocreomycetidae</taxon>
        <taxon>Glomerellales</taxon>
        <taxon>Glomerellaceae</taxon>
        <taxon>Colletotrichum</taxon>
        <taxon>Colletotrichum spaethianum species complex</taxon>
    </lineage>
</organism>
<dbReference type="GeneID" id="73324659"/>
<dbReference type="RefSeq" id="XP_049126026.1">
    <property type="nucleotide sequence ID" value="XM_049270069.1"/>
</dbReference>
<protein>
    <submittedName>
        <fullName evidence="2">Uncharacterized protein</fullName>
    </submittedName>
</protein>
<reference evidence="2 3" key="1">
    <citation type="submission" date="2022-03" db="EMBL/GenBank/DDBJ databases">
        <title>Genome data of Colletotrichum spp.</title>
        <authorList>
            <person name="Utami Y.D."/>
            <person name="Hiruma K."/>
        </authorList>
    </citation>
    <scope>NUCLEOTIDE SEQUENCE [LARGE SCALE GENOMIC DNA]</scope>
    <source>
        <strain evidence="2 3">MAFF 239500</strain>
    </source>
</reference>
<dbReference type="Proteomes" id="UP001055115">
    <property type="component" value="Unassembled WGS sequence"/>
</dbReference>
<proteinExistence type="predicted"/>